<dbReference type="GO" id="GO:0016787">
    <property type="term" value="F:hydrolase activity"/>
    <property type="evidence" value="ECO:0007669"/>
    <property type="project" value="InterPro"/>
</dbReference>
<name>A0A9P7GKK8_9AGAR</name>
<sequence>MVSLRTQSTSHEAQCPAGPIQVKTSSVHGPGPTFNHESIPYTSSTIPYTPSTIPYTPSSIKTSSSVILLEYDPETLPPPPSDQWTRFVCISDTHTRTFAVPDGDVLLHSGDLTNTGTIADFQKTMEWLFSLPHKVKIIIAGNHDLPLHRDWYDGAYRKWHNHVGKQDIKPILDLLTGQRANQAGLVYLQDSSYEFQAKPGGLLTPRQWSPYFFGWAFNYDRQDGKALVAKLPKTDILLTHGPPLEIFDRTRTGDKPGCADLRARLPHLRPRLHLFGHIHEARGGAIHAWDEDTDTLLEVQNRMDEVSDDEAEDEDDDDDDITAEALVEKAEKGVSPTETAQGMEMGGANGVVEQAAGGEREETVFVNASCWPAGAGAWRGTHRVPFGGPGFQAVVVDLRD</sequence>
<evidence type="ECO:0000256" key="1">
    <source>
        <dbReference type="SAM" id="MobiDB-lite"/>
    </source>
</evidence>
<accession>A0A9P7GKK8</accession>
<dbReference type="InterPro" id="IPR029052">
    <property type="entry name" value="Metallo-depent_PP-like"/>
</dbReference>
<feature type="region of interest" description="Disordered" evidence="1">
    <location>
        <begin position="1"/>
        <end position="25"/>
    </location>
</feature>
<dbReference type="Gene3D" id="3.60.21.10">
    <property type="match status" value="1"/>
</dbReference>
<comment type="caution">
    <text evidence="3">The sequence shown here is derived from an EMBL/GenBank/DDBJ whole genome shotgun (WGS) entry which is preliminary data.</text>
</comment>
<dbReference type="Pfam" id="PF00149">
    <property type="entry name" value="Metallophos"/>
    <property type="match status" value="1"/>
</dbReference>
<evidence type="ECO:0000313" key="4">
    <source>
        <dbReference type="Proteomes" id="UP000717328"/>
    </source>
</evidence>
<dbReference type="Proteomes" id="UP000717328">
    <property type="component" value="Unassembled WGS sequence"/>
</dbReference>
<dbReference type="CDD" id="cd07379">
    <property type="entry name" value="MPP_239FB"/>
    <property type="match status" value="1"/>
</dbReference>
<dbReference type="OrthoDB" id="630188at2759"/>
<keyword evidence="4" id="KW-1185">Reference proteome</keyword>
<protein>
    <recommendedName>
        <fullName evidence="2">Calcineurin-like phosphoesterase domain-containing protein</fullName>
    </recommendedName>
</protein>
<feature type="compositionally biased region" description="Polar residues" evidence="1">
    <location>
        <begin position="1"/>
        <end position="12"/>
    </location>
</feature>
<evidence type="ECO:0000259" key="2">
    <source>
        <dbReference type="Pfam" id="PF00149"/>
    </source>
</evidence>
<gene>
    <name evidence="3" type="ORF">H0H81_007362</name>
</gene>
<reference evidence="3" key="2">
    <citation type="submission" date="2021-10" db="EMBL/GenBank/DDBJ databases">
        <title>Phylogenomics reveals ancestral predisposition of the termite-cultivated fungus Termitomyces towards a domesticated lifestyle.</title>
        <authorList>
            <person name="Auxier B."/>
            <person name="Grum-Grzhimaylo A."/>
            <person name="Cardenas M.E."/>
            <person name="Lodge J.D."/>
            <person name="Laessoe T."/>
            <person name="Pedersen O."/>
            <person name="Smith M.E."/>
            <person name="Kuyper T.W."/>
            <person name="Franco-Molano E.A."/>
            <person name="Baroni T.J."/>
            <person name="Aanen D.K."/>
        </authorList>
    </citation>
    <scope>NUCLEOTIDE SEQUENCE</scope>
    <source>
        <strain evidence="3">D49</strain>
    </source>
</reference>
<reference evidence="3" key="1">
    <citation type="submission" date="2021-02" db="EMBL/GenBank/DDBJ databases">
        <authorList>
            <person name="Nieuwenhuis M."/>
            <person name="Van De Peppel L.J.J."/>
        </authorList>
    </citation>
    <scope>NUCLEOTIDE SEQUENCE</scope>
    <source>
        <strain evidence="3">D49</strain>
    </source>
</reference>
<dbReference type="EMBL" id="JABCKI010000196">
    <property type="protein sequence ID" value="KAG5651803.1"/>
    <property type="molecule type" value="Genomic_DNA"/>
</dbReference>
<evidence type="ECO:0000313" key="3">
    <source>
        <dbReference type="EMBL" id="KAG5651803.1"/>
    </source>
</evidence>
<dbReference type="SUPFAM" id="SSF56300">
    <property type="entry name" value="Metallo-dependent phosphatases"/>
    <property type="match status" value="1"/>
</dbReference>
<organism evidence="3 4">
    <name type="scientific">Sphagnurus paluster</name>
    <dbReference type="NCBI Taxonomy" id="117069"/>
    <lineage>
        <taxon>Eukaryota</taxon>
        <taxon>Fungi</taxon>
        <taxon>Dikarya</taxon>
        <taxon>Basidiomycota</taxon>
        <taxon>Agaricomycotina</taxon>
        <taxon>Agaricomycetes</taxon>
        <taxon>Agaricomycetidae</taxon>
        <taxon>Agaricales</taxon>
        <taxon>Tricholomatineae</taxon>
        <taxon>Lyophyllaceae</taxon>
        <taxon>Sphagnurus</taxon>
    </lineage>
</organism>
<dbReference type="PANTHER" id="PTHR12905">
    <property type="entry name" value="METALLOPHOSPHOESTERASE"/>
    <property type="match status" value="1"/>
</dbReference>
<proteinExistence type="predicted"/>
<dbReference type="PANTHER" id="PTHR12905:SF0">
    <property type="entry name" value="CALCINEURIN-LIKE PHOSPHOESTERASE DOMAIN-CONTAINING PROTEIN"/>
    <property type="match status" value="1"/>
</dbReference>
<dbReference type="AlphaFoldDB" id="A0A9P7GKK8"/>
<dbReference type="InterPro" id="IPR004843">
    <property type="entry name" value="Calcineurin-like_PHP"/>
</dbReference>
<feature type="domain" description="Calcineurin-like phosphoesterase" evidence="2">
    <location>
        <begin position="86"/>
        <end position="280"/>
    </location>
</feature>
<dbReference type="InterPro" id="IPR051693">
    <property type="entry name" value="UPF0046_metallophosphoest"/>
</dbReference>